<gene>
    <name evidence="1" type="ORF">GCM10010833_04320</name>
</gene>
<organism evidence="1 2">
    <name type="scientific">Blastomonas aquatica</name>
    <dbReference type="NCBI Taxonomy" id="1510276"/>
    <lineage>
        <taxon>Bacteria</taxon>
        <taxon>Pseudomonadati</taxon>
        <taxon>Pseudomonadota</taxon>
        <taxon>Alphaproteobacteria</taxon>
        <taxon>Sphingomonadales</taxon>
        <taxon>Sphingomonadaceae</taxon>
        <taxon>Blastomonas</taxon>
    </lineage>
</organism>
<dbReference type="SUPFAM" id="SSF47598">
    <property type="entry name" value="Ribbon-helix-helix"/>
    <property type="match status" value="1"/>
</dbReference>
<keyword evidence="2" id="KW-1185">Reference proteome</keyword>
<comment type="caution">
    <text evidence="1">The sequence shown here is derived from an EMBL/GenBank/DDBJ whole genome shotgun (WGS) entry which is preliminary data.</text>
</comment>
<dbReference type="EMBL" id="BMGD01000001">
    <property type="protein sequence ID" value="GGB52774.1"/>
    <property type="molecule type" value="Genomic_DNA"/>
</dbReference>
<accession>A0ABQ1IXC6</accession>
<dbReference type="InterPro" id="IPR010985">
    <property type="entry name" value="Ribbon_hlx_hlx"/>
</dbReference>
<dbReference type="PANTHER" id="PTHR40688:SF2">
    <property type="entry name" value="RIBBON-HELIX-HELIX PROTEIN COPG DOMAIN-CONTAINING PROTEIN"/>
    <property type="match status" value="1"/>
</dbReference>
<dbReference type="CDD" id="cd22233">
    <property type="entry name" value="RHH_CopAso-like"/>
    <property type="match status" value="1"/>
</dbReference>
<protein>
    <submittedName>
        <fullName evidence="1">CopG family transcriptional regulator</fullName>
    </submittedName>
</protein>
<evidence type="ECO:0000313" key="2">
    <source>
        <dbReference type="Proteomes" id="UP000614261"/>
    </source>
</evidence>
<dbReference type="RefSeq" id="WP_188512705.1">
    <property type="nucleotide sequence ID" value="NZ_BMGD01000001.1"/>
</dbReference>
<reference evidence="2" key="1">
    <citation type="journal article" date="2019" name="Int. J. Syst. Evol. Microbiol.">
        <title>The Global Catalogue of Microorganisms (GCM) 10K type strain sequencing project: providing services to taxonomists for standard genome sequencing and annotation.</title>
        <authorList>
            <consortium name="The Broad Institute Genomics Platform"/>
            <consortium name="The Broad Institute Genome Sequencing Center for Infectious Disease"/>
            <person name="Wu L."/>
            <person name="Ma J."/>
        </authorList>
    </citation>
    <scope>NUCLEOTIDE SEQUENCE [LARGE SCALE GENOMIC DNA]</scope>
    <source>
        <strain evidence="2">CGMCC 1.12851</strain>
    </source>
</reference>
<name>A0ABQ1IXC6_9SPHN</name>
<dbReference type="Proteomes" id="UP000614261">
    <property type="component" value="Unassembled WGS sequence"/>
</dbReference>
<sequence>MTSTTMTIRVPQAVSDKLSRLAEGTDRSRSYLAAAAVSAYVERELAIIEGIQQGLADVEAGRVFAHEDVMAEADTIIAKARKAQAWRA</sequence>
<dbReference type="InterPro" id="IPR052991">
    <property type="entry name" value="Non-func_TypeII_TA_Antitoxin"/>
</dbReference>
<evidence type="ECO:0000313" key="1">
    <source>
        <dbReference type="EMBL" id="GGB52774.1"/>
    </source>
</evidence>
<proteinExistence type="predicted"/>
<dbReference type="PANTHER" id="PTHR40688">
    <property type="match status" value="1"/>
</dbReference>